<organism evidence="1 2">
    <name type="scientific">Giardia intestinalis</name>
    <name type="common">Giardia lamblia</name>
    <dbReference type="NCBI Taxonomy" id="5741"/>
    <lineage>
        <taxon>Eukaryota</taxon>
        <taxon>Metamonada</taxon>
        <taxon>Diplomonadida</taxon>
        <taxon>Hexamitidae</taxon>
        <taxon>Giardiinae</taxon>
        <taxon>Giardia</taxon>
    </lineage>
</organism>
<comment type="caution">
    <text evidence="1">The sequence shown here is derived from an EMBL/GenBank/DDBJ whole genome shotgun (WGS) entry which is preliminary data.</text>
</comment>
<accession>V6TXA7</accession>
<dbReference type="Proteomes" id="UP000018040">
    <property type="component" value="Unassembled WGS sequence"/>
</dbReference>
<feature type="non-terminal residue" evidence="1">
    <location>
        <position position="1"/>
    </location>
</feature>
<dbReference type="AlphaFoldDB" id="V6TXA7"/>
<name>V6TXA7_GIAIN</name>
<evidence type="ECO:0000313" key="1">
    <source>
        <dbReference type="EMBL" id="ESU43376.1"/>
    </source>
</evidence>
<proteinExistence type="predicted"/>
<sequence>VHTSIARLLTYTSSLSYSDVNYQEAEKCDNTR</sequence>
<protein>
    <submittedName>
        <fullName evidence="1">Uncharacterized protein</fullName>
    </submittedName>
</protein>
<dbReference type="EMBL" id="AHHH01000050">
    <property type="protein sequence ID" value="ESU43376.1"/>
    <property type="molecule type" value="Genomic_DNA"/>
</dbReference>
<reference evidence="2" key="1">
    <citation type="submission" date="2012-02" db="EMBL/GenBank/DDBJ databases">
        <title>Genome sequencing of Giardia lamblia Genotypes A2 and B isolates (DH and GS) and comparative analysis with the genomes of Genotypes A1 and E (WB and Pig).</title>
        <authorList>
            <person name="Adam R."/>
            <person name="Dahlstrom E."/>
            <person name="Martens C."/>
            <person name="Bruno D."/>
            <person name="Barbian K."/>
            <person name="Porcella S.F."/>
            <person name="Nash T."/>
        </authorList>
    </citation>
    <scope>NUCLEOTIDE SEQUENCE</scope>
    <source>
        <strain evidence="2">GS</strain>
    </source>
</reference>
<gene>
    <name evidence="1" type="ORF">GSB_153146</name>
</gene>
<reference evidence="1 2" key="2">
    <citation type="journal article" date="2013" name="Genome Biol. Evol.">
        <title>Genome sequencing of Giardia lamblia genotypes A2 and B isolates (DH and GS) and comparative analysis with the genomes of genotypes A1 and E (WB and Pig).</title>
        <authorList>
            <person name="Adam R.D."/>
            <person name="Dahlstrom E.W."/>
            <person name="Martens C.A."/>
            <person name="Bruno D.P."/>
            <person name="Barbian K.D."/>
            <person name="Ricklefs S.M."/>
            <person name="Hernandez M.M."/>
            <person name="Narla N.P."/>
            <person name="Patel R.B."/>
            <person name="Porcella S.F."/>
            <person name="Nash T.E."/>
        </authorList>
    </citation>
    <scope>NUCLEOTIDE SEQUENCE [LARGE SCALE GENOMIC DNA]</scope>
    <source>
        <strain evidence="1 2">GS</strain>
    </source>
</reference>
<evidence type="ECO:0000313" key="2">
    <source>
        <dbReference type="Proteomes" id="UP000018040"/>
    </source>
</evidence>